<reference evidence="2" key="1">
    <citation type="submission" date="2015-10" db="EMBL/GenBank/DDBJ databases">
        <authorList>
            <person name="Ju K.-S."/>
            <person name="Doroghazi J.R."/>
            <person name="Metcalf W.W."/>
        </authorList>
    </citation>
    <scope>NUCLEOTIDE SEQUENCE [LARGE SCALE GENOMIC DNA]</scope>
    <source>
        <strain evidence="2">NRRL 3151</strain>
    </source>
</reference>
<gene>
    <name evidence="1" type="ORF">ADL12_05795</name>
</gene>
<accession>A0A0X3VGY1</accession>
<sequence>MGVVTDVAPPVVQSAPLSATAVLSPVRLVRSSKVYVRVVRTLSYVSSTLVSRPIASKVCSCDSPTRAPPECVVHSSWMFSVMVSDNRTAPSESRVYVFWWGRPAFPPVRVMV</sequence>
<comment type="caution">
    <text evidence="1">The sequence shown here is derived from an EMBL/GenBank/DDBJ whole genome shotgun (WGS) entry which is preliminary data.</text>
</comment>
<organism evidence="1 2">
    <name type="scientific">Streptomyces regalis</name>
    <dbReference type="NCBI Taxonomy" id="68262"/>
    <lineage>
        <taxon>Bacteria</taxon>
        <taxon>Bacillati</taxon>
        <taxon>Actinomycetota</taxon>
        <taxon>Actinomycetes</taxon>
        <taxon>Kitasatosporales</taxon>
        <taxon>Streptomycetaceae</taxon>
        <taxon>Streptomyces</taxon>
    </lineage>
</organism>
<keyword evidence="2" id="KW-1185">Reference proteome</keyword>
<name>A0A0X3VGY1_9ACTN</name>
<dbReference type="Proteomes" id="UP000053923">
    <property type="component" value="Unassembled WGS sequence"/>
</dbReference>
<protein>
    <submittedName>
        <fullName evidence="1">Uncharacterized protein</fullName>
    </submittedName>
</protein>
<evidence type="ECO:0000313" key="2">
    <source>
        <dbReference type="Proteomes" id="UP000053923"/>
    </source>
</evidence>
<dbReference type="EMBL" id="LLZG01000025">
    <property type="protein sequence ID" value="KUL44059.1"/>
    <property type="molecule type" value="Genomic_DNA"/>
</dbReference>
<dbReference type="AlphaFoldDB" id="A0A0X3VGY1"/>
<evidence type="ECO:0000313" key="1">
    <source>
        <dbReference type="EMBL" id="KUL44059.1"/>
    </source>
</evidence>
<proteinExistence type="predicted"/>